<dbReference type="EMBL" id="VFLP01000004">
    <property type="protein sequence ID" value="TRX97967.1"/>
    <property type="molecule type" value="Genomic_DNA"/>
</dbReference>
<reference evidence="3" key="1">
    <citation type="submission" date="2019-06" db="EMBL/GenBank/DDBJ databases">
        <title>Draft genome sequence of the griseofulvin-producing fungus Xylaria cubensis strain G536.</title>
        <authorList>
            <person name="Mead M.E."/>
            <person name="Raja H.A."/>
            <person name="Steenwyk J.L."/>
            <person name="Knowles S.L."/>
            <person name="Oberlies N.H."/>
            <person name="Rokas A."/>
        </authorList>
    </citation>
    <scope>NUCLEOTIDE SEQUENCE [LARGE SCALE GENOMIC DNA]</scope>
    <source>
        <strain evidence="3">G536</strain>
    </source>
</reference>
<keyword evidence="3" id="KW-1185">Reference proteome</keyword>
<evidence type="ECO:0000313" key="2">
    <source>
        <dbReference type="EMBL" id="TRX97967.1"/>
    </source>
</evidence>
<feature type="region of interest" description="Disordered" evidence="1">
    <location>
        <begin position="1"/>
        <end position="22"/>
    </location>
</feature>
<accession>A0A553ICP0</accession>
<evidence type="ECO:0000256" key="1">
    <source>
        <dbReference type="SAM" id="MobiDB-lite"/>
    </source>
</evidence>
<evidence type="ECO:0000313" key="3">
    <source>
        <dbReference type="Proteomes" id="UP000319160"/>
    </source>
</evidence>
<protein>
    <submittedName>
        <fullName evidence="2">Uncharacterized protein</fullName>
    </submittedName>
</protein>
<sequence length="130" mass="14254">MTPAHNDPNSIISSSRSRSHPPQATLEYYPNVADTNPTHTAQLWDMVMSYRNNTRNSRGENEGPAATSLTGTTMKELDAEVTDVDFLDSILQSYGITILIMSSCPDLIKHFGITGFSHSRGVSCYDDAPT</sequence>
<dbReference type="OrthoDB" id="5426911at2759"/>
<dbReference type="Proteomes" id="UP000319160">
    <property type="component" value="Unassembled WGS sequence"/>
</dbReference>
<comment type="caution">
    <text evidence="2">The sequence shown here is derived from an EMBL/GenBank/DDBJ whole genome shotgun (WGS) entry which is preliminary data.</text>
</comment>
<name>A0A553ICP0_9PEZI</name>
<dbReference type="AlphaFoldDB" id="A0A553ICP0"/>
<gene>
    <name evidence="2" type="ORF">FHL15_001177</name>
</gene>
<organism evidence="2 3">
    <name type="scientific">Xylaria flabelliformis</name>
    <dbReference type="NCBI Taxonomy" id="2512241"/>
    <lineage>
        <taxon>Eukaryota</taxon>
        <taxon>Fungi</taxon>
        <taxon>Dikarya</taxon>
        <taxon>Ascomycota</taxon>
        <taxon>Pezizomycotina</taxon>
        <taxon>Sordariomycetes</taxon>
        <taxon>Xylariomycetidae</taxon>
        <taxon>Xylariales</taxon>
        <taxon>Xylariaceae</taxon>
        <taxon>Xylaria</taxon>
    </lineage>
</organism>
<proteinExistence type="predicted"/>